<dbReference type="PANTHER" id="PTHR37316:SF3">
    <property type="entry name" value="TEICHOIC ACID GLYCEROL-PHOSPHATE TRANSFERASE"/>
    <property type="match status" value="1"/>
</dbReference>
<dbReference type="Gene3D" id="3.40.50.12580">
    <property type="match status" value="1"/>
</dbReference>
<dbReference type="PANTHER" id="PTHR37316">
    <property type="entry name" value="TEICHOIC ACID GLYCEROL-PHOSPHATE PRIMASE"/>
    <property type="match status" value="1"/>
</dbReference>
<evidence type="ECO:0000256" key="3">
    <source>
        <dbReference type="ARBA" id="ARBA00022475"/>
    </source>
</evidence>
<keyword evidence="3" id="KW-1003">Cell membrane</keyword>
<gene>
    <name evidence="7" type="ORF">EA472_06555</name>
</gene>
<keyword evidence="5" id="KW-0777">Teichoic acid biosynthesis</keyword>
<sequence>MGFREYLTTAPLRFLSADLRRERPGTAVTIYLRGSSFGPDTLSLVAQISRSLSDWDIYLVVRSPKIFEKTSRRIVPCLEERGASVTVVEEHSRAFVRGLVDSSFVFFTTRYDLWNYRLCNRTPSRTFIRIHHGIITKAYGNLRTKQLERQRRSRSNELSYPSRLMSLSAVGVDAQSIESEVERHFRVTAEGKKPSLFRTFGYPRYDRIRALRSGTATPIVPERSREELENDGASYRFLYAPTHKDGAYETTLFPFDGFDVDRFRDFLAERDAVLYVRMHPLEDDDGIYDEYIDGELIRYAGTTFAQSPIEILPYFDALVTDYSSIYVDFLPFDGPIVFLTDDHEAFLETRGLAFDYDRYFPGEKIDDSEAFFVHLERCLAGEERYEDRRAFVRDTFLPERDDTFLEAVFDEFHSDR</sequence>
<comment type="similarity">
    <text evidence="2">Belongs to the CDP-glycerol glycerophosphotransferase family.</text>
</comment>
<name>A0A3N6PKV5_NATCH</name>
<dbReference type="GO" id="GO:0047355">
    <property type="term" value="F:CDP-glycerol glycerophosphotransferase activity"/>
    <property type="evidence" value="ECO:0007669"/>
    <property type="project" value="InterPro"/>
</dbReference>
<evidence type="ECO:0000313" key="8">
    <source>
        <dbReference type="Proteomes" id="UP000281431"/>
    </source>
</evidence>
<dbReference type="Proteomes" id="UP000281431">
    <property type="component" value="Unassembled WGS sequence"/>
</dbReference>
<evidence type="ECO:0000256" key="2">
    <source>
        <dbReference type="ARBA" id="ARBA00010488"/>
    </source>
</evidence>
<comment type="caution">
    <text evidence="7">The sequence shown here is derived from an EMBL/GenBank/DDBJ whole genome shotgun (WGS) entry which is preliminary data.</text>
</comment>
<dbReference type="AlphaFoldDB" id="A0A3N6PKV5"/>
<protein>
    <recommendedName>
        <fullName evidence="9">CDP-glycerol glycerophosphotransferase family protein</fullName>
    </recommendedName>
</protein>
<evidence type="ECO:0008006" key="9">
    <source>
        <dbReference type="Google" id="ProtNLM"/>
    </source>
</evidence>
<dbReference type="GO" id="GO:0005886">
    <property type="term" value="C:plasma membrane"/>
    <property type="evidence" value="ECO:0007669"/>
    <property type="project" value="UniProtKB-SubCell"/>
</dbReference>
<organism evidence="7 8">
    <name type="scientific">Natrarchaeobius chitinivorans</name>
    <dbReference type="NCBI Taxonomy" id="1679083"/>
    <lineage>
        <taxon>Archaea</taxon>
        <taxon>Methanobacteriati</taxon>
        <taxon>Methanobacteriota</taxon>
        <taxon>Stenosarchaea group</taxon>
        <taxon>Halobacteria</taxon>
        <taxon>Halobacteriales</taxon>
        <taxon>Natrialbaceae</taxon>
        <taxon>Natrarchaeobius</taxon>
    </lineage>
</organism>
<evidence type="ECO:0000313" key="7">
    <source>
        <dbReference type="EMBL" id="RQH01960.1"/>
    </source>
</evidence>
<evidence type="ECO:0000256" key="5">
    <source>
        <dbReference type="ARBA" id="ARBA00022944"/>
    </source>
</evidence>
<dbReference type="Pfam" id="PF04464">
    <property type="entry name" value="Glyphos_transf"/>
    <property type="match status" value="1"/>
</dbReference>
<keyword evidence="8" id="KW-1185">Reference proteome</keyword>
<evidence type="ECO:0000256" key="4">
    <source>
        <dbReference type="ARBA" id="ARBA00022679"/>
    </source>
</evidence>
<proteinExistence type="inferred from homology"/>
<dbReference type="InterPro" id="IPR007554">
    <property type="entry name" value="Glycerophosphate_synth"/>
</dbReference>
<keyword evidence="4" id="KW-0808">Transferase</keyword>
<dbReference type="InterPro" id="IPR051612">
    <property type="entry name" value="Teichoic_Acid_Biosynth"/>
</dbReference>
<dbReference type="Gene3D" id="3.40.50.11820">
    <property type="match status" value="1"/>
</dbReference>
<accession>A0A3N6PKV5</accession>
<keyword evidence="6" id="KW-0472">Membrane</keyword>
<evidence type="ECO:0000256" key="6">
    <source>
        <dbReference type="ARBA" id="ARBA00023136"/>
    </source>
</evidence>
<dbReference type="InterPro" id="IPR043149">
    <property type="entry name" value="TagF_N"/>
</dbReference>
<dbReference type="EMBL" id="REFZ01000003">
    <property type="protein sequence ID" value="RQH01960.1"/>
    <property type="molecule type" value="Genomic_DNA"/>
</dbReference>
<dbReference type="InterPro" id="IPR043148">
    <property type="entry name" value="TagF_C"/>
</dbReference>
<reference evidence="7 8" key="1">
    <citation type="submission" date="2018-10" db="EMBL/GenBank/DDBJ databases">
        <title>Natrarchaeobius chitinivorans gen. nov., sp. nov., and Natrarchaeobius haloalkaliphilus sp. nov., alkaliphilic, chitin-utilizing haloarchaea from hypersaline alkaline lakes.</title>
        <authorList>
            <person name="Sorokin D.Y."/>
            <person name="Elcheninov A.G."/>
            <person name="Kostrikina N.A."/>
            <person name="Bale N.J."/>
            <person name="Sinninghe Damste J.S."/>
            <person name="Khijniak T.V."/>
            <person name="Kublanov I.V."/>
            <person name="Toshchakov S.V."/>
        </authorList>
    </citation>
    <scope>NUCLEOTIDE SEQUENCE [LARGE SCALE GENOMIC DNA]</scope>
    <source>
        <strain evidence="7 8">AArcht7</strain>
    </source>
</reference>
<comment type="subcellular location">
    <subcellularLocation>
        <location evidence="1">Cell membrane</location>
        <topology evidence="1">Peripheral membrane protein</topology>
    </subcellularLocation>
</comment>
<evidence type="ECO:0000256" key="1">
    <source>
        <dbReference type="ARBA" id="ARBA00004202"/>
    </source>
</evidence>